<dbReference type="InterPro" id="IPR002734">
    <property type="entry name" value="RibDG_C"/>
</dbReference>
<dbReference type="Gene3D" id="3.40.430.10">
    <property type="entry name" value="Dihydrofolate Reductase, subunit A"/>
    <property type="match status" value="1"/>
</dbReference>
<evidence type="ECO:0000256" key="1">
    <source>
        <dbReference type="ARBA" id="ARBA00005104"/>
    </source>
</evidence>
<accession>A0A561B7N1</accession>
<evidence type="ECO:0000313" key="5">
    <source>
        <dbReference type="EMBL" id="TWD74976.1"/>
    </source>
</evidence>
<dbReference type="NCBIfam" id="NF010663">
    <property type="entry name" value="PRK14059.1-1"/>
    <property type="match status" value="1"/>
</dbReference>
<evidence type="ECO:0000256" key="3">
    <source>
        <dbReference type="ARBA" id="ARBA00023002"/>
    </source>
</evidence>
<keyword evidence="2" id="KW-0521">NADP</keyword>
<dbReference type="SUPFAM" id="SSF53597">
    <property type="entry name" value="Dihydrofolate reductase-like"/>
    <property type="match status" value="1"/>
</dbReference>
<sequence length="246" mass="26313">MIRRWKSDPDPLTEDELIAAYSVPDRSVPMVRANMVSSLDGAVSLEGKSGGLSSKDDQDMLGRLRMLADAILVGAGTVRAEGYDALRLRPARRDWRRENGLSDNGVLAIVSGRLDLDPASAPFVKSPVRPIVLTSAVAPADRRARLEEVADVLICGDAEVQVTEVVKALNDRGLLQLLCEGGPRLLGSLTGDDLVDELCLTVSPLLAGPGAARITNGAASTAVRQLKPLHYLLSDDGFLFTRYGRA</sequence>
<dbReference type="PANTHER" id="PTHR38011:SF7">
    <property type="entry name" value="2,5-DIAMINO-6-RIBOSYLAMINO-4(3H)-PYRIMIDINONE 5'-PHOSPHATE REDUCTASE"/>
    <property type="match status" value="1"/>
</dbReference>
<dbReference type="RefSeq" id="WP_238335248.1">
    <property type="nucleotide sequence ID" value="NZ_VIVK01000002.1"/>
</dbReference>
<dbReference type="AlphaFoldDB" id="A0A561B7N1"/>
<feature type="domain" description="Bacterial bifunctional deaminase-reductase C-terminal" evidence="4">
    <location>
        <begin position="29"/>
        <end position="229"/>
    </location>
</feature>
<comment type="pathway">
    <text evidence="1">Cofactor biosynthesis; riboflavin biosynthesis.</text>
</comment>
<keyword evidence="3" id="KW-0560">Oxidoreductase</keyword>
<reference evidence="5 6" key="1">
    <citation type="submission" date="2019-06" db="EMBL/GenBank/DDBJ databases">
        <title>Sequencing the genomes of 1000 actinobacteria strains.</title>
        <authorList>
            <person name="Klenk H.-P."/>
        </authorList>
    </citation>
    <scope>NUCLEOTIDE SEQUENCE [LARGE SCALE GENOMIC DNA]</scope>
    <source>
        <strain evidence="5 6">DSM 24683</strain>
    </source>
</reference>
<protein>
    <submittedName>
        <fullName evidence="5">Riboflavin biosynthesis pyrimidine reductase</fullName>
    </submittedName>
</protein>
<keyword evidence="6" id="KW-1185">Reference proteome</keyword>
<organism evidence="5 6">
    <name type="scientific">Kribbella amoyensis</name>
    <dbReference type="NCBI Taxonomy" id="996641"/>
    <lineage>
        <taxon>Bacteria</taxon>
        <taxon>Bacillati</taxon>
        <taxon>Actinomycetota</taxon>
        <taxon>Actinomycetes</taxon>
        <taxon>Propionibacteriales</taxon>
        <taxon>Kribbellaceae</taxon>
        <taxon>Kribbella</taxon>
    </lineage>
</organism>
<name>A0A561B7N1_9ACTN</name>
<dbReference type="PANTHER" id="PTHR38011">
    <property type="entry name" value="DIHYDROFOLATE REDUCTASE FAMILY PROTEIN (AFU_ORTHOLOGUE AFUA_8G06820)"/>
    <property type="match status" value="1"/>
</dbReference>
<dbReference type="Proteomes" id="UP000318380">
    <property type="component" value="Unassembled WGS sequence"/>
</dbReference>
<dbReference type="Pfam" id="PF01872">
    <property type="entry name" value="RibD_C"/>
    <property type="match status" value="1"/>
</dbReference>
<dbReference type="EMBL" id="VIVK01000002">
    <property type="protein sequence ID" value="TWD74976.1"/>
    <property type="molecule type" value="Genomic_DNA"/>
</dbReference>
<comment type="caution">
    <text evidence="5">The sequence shown here is derived from an EMBL/GenBank/DDBJ whole genome shotgun (WGS) entry which is preliminary data.</text>
</comment>
<evidence type="ECO:0000259" key="4">
    <source>
        <dbReference type="Pfam" id="PF01872"/>
    </source>
</evidence>
<gene>
    <name evidence="5" type="ORF">FB561_6411</name>
</gene>
<proteinExistence type="predicted"/>
<dbReference type="GO" id="GO:0008703">
    <property type="term" value="F:5-amino-6-(5-phosphoribosylamino)uracil reductase activity"/>
    <property type="evidence" value="ECO:0007669"/>
    <property type="project" value="InterPro"/>
</dbReference>
<dbReference type="InterPro" id="IPR024072">
    <property type="entry name" value="DHFR-like_dom_sf"/>
</dbReference>
<evidence type="ECO:0000313" key="6">
    <source>
        <dbReference type="Proteomes" id="UP000318380"/>
    </source>
</evidence>
<dbReference type="InterPro" id="IPR050765">
    <property type="entry name" value="Riboflavin_Biosynth_HTPR"/>
</dbReference>
<dbReference type="GO" id="GO:0009231">
    <property type="term" value="P:riboflavin biosynthetic process"/>
    <property type="evidence" value="ECO:0007669"/>
    <property type="project" value="InterPro"/>
</dbReference>
<evidence type="ECO:0000256" key="2">
    <source>
        <dbReference type="ARBA" id="ARBA00022857"/>
    </source>
</evidence>